<dbReference type="InterPro" id="IPR013024">
    <property type="entry name" value="GGCT-like"/>
</dbReference>
<dbReference type="Proteomes" id="UP000240418">
    <property type="component" value="Unassembled WGS sequence"/>
</dbReference>
<dbReference type="AlphaFoldDB" id="A0A2P8FBG9"/>
<evidence type="ECO:0000256" key="2">
    <source>
        <dbReference type="ARBA" id="ARBA00023239"/>
    </source>
</evidence>
<evidence type="ECO:0000313" key="4">
    <source>
        <dbReference type="Proteomes" id="UP000240418"/>
    </source>
</evidence>
<name>A0A2P8FBG9_9RHOB</name>
<proteinExistence type="predicted"/>
<sequence length="214" mass="24217">MRDIVTSNGAPQDWILTTEQRNADRFAALAGRWDQDVWVFAYGSLMWDPGFHFAEVRRGFAPRAERRFTLCDRFGGRGTRDAPGVMAALENGSGCNGLVFRISRDIIDVETELVWRRERMGHAYFPAFIEVQTDQGPVEALAFMANHAATLIDTDLTYEQQVQYCATGKGWLGTSLDYVANLAEHFETMRIVDKGVTGLLRDARAYRDRHSITM</sequence>
<gene>
    <name evidence="3" type="ORF">CLV88_10728</name>
</gene>
<dbReference type="Gene3D" id="3.10.490.10">
    <property type="entry name" value="Gamma-glutamyl cyclotransferase-like"/>
    <property type="match status" value="1"/>
</dbReference>
<reference evidence="3 4" key="1">
    <citation type="submission" date="2018-03" db="EMBL/GenBank/DDBJ databases">
        <title>Genomic Encyclopedia of Archaeal and Bacterial Type Strains, Phase II (KMG-II): from individual species to whole genera.</title>
        <authorList>
            <person name="Goeker M."/>
        </authorList>
    </citation>
    <scope>NUCLEOTIDE SEQUENCE [LARGE SCALE GENOMIC DNA]</scope>
    <source>
        <strain evidence="3 4">DSM 100673</strain>
    </source>
</reference>
<keyword evidence="4" id="KW-1185">Reference proteome</keyword>
<evidence type="ECO:0000256" key="1">
    <source>
        <dbReference type="ARBA" id="ARBA00012344"/>
    </source>
</evidence>
<evidence type="ECO:0000313" key="3">
    <source>
        <dbReference type="EMBL" id="PSL19085.1"/>
    </source>
</evidence>
<dbReference type="PANTHER" id="PTHR12192:SF2">
    <property type="entry name" value="GLUTATHIONE-SPECIFIC GAMMA-GLUTAMYLCYCLOTRANSFERASE 2"/>
    <property type="match status" value="1"/>
</dbReference>
<dbReference type="Pfam" id="PF04752">
    <property type="entry name" value="ChaC"/>
    <property type="match status" value="1"/>
</dbReference>
<dbReference type="SUPFAM" id="SSF110857">
    <property type="entry name" value="Gamma-glutamyl cyclotransferase-like"/>
    <property type="match status" value="1"/>
</dbReference>
<dbReference type="EC" id="4.3.2.7" evidence="1"/>
<dbReference type="InterPro" id="IPR006840">
    <property type="entry name" value="ChaC"/>
</dbReference>
<accession>A0A2P8FBG9</accession>
<dbReference type="GO" id="GO:0006751">
    <property type="term" value="P:glutathione catabolic process"/>
    <property type="evidence" value="ECO:0007669"/>
    <property type="project" value="InterPro"/>
</dbReference>
<dbReference type="PANTHER" id="PTHR12192">
    <property type="entry name" value="CATION TRANSPORT PROTEIN CHAC-RELATED"/>
    <property type="match status" value="1"/>
</dbReference>
<dbReference type="EMBL" id="PYGJ01000007">
    <property type="protein sequence ID" value="PSL19085.1"/>
    <property type="molecule type" value="Genomic_DNA"/>
</dbReference>
<organism evidence="3 4">
    <name type="scientific">Shimia abyssi</name>
    <dbReference type="NCBI Taxonomy" id="1662395"/>
    <lineage>
        <taxon>Bacteria</taxon>
        <taxon>Pseudomonadati</taxon>
        <taxon>Pseudomonadota</taxon>
        <taxon>Alphaproteobacteria</taxon>
        <taxon>Rhodobacterales</taxon>
        <taxon>Roseobacteraceae</taxon>
    </lineage>
</organism>
<dbReference type="GO" id="GO:0005737">
    <property type="term" value="C:cytoplasm"/>
    <property type="evidence" value="ECO:0007669"/>
    <property type="project" value="TreeGrafter"/>
</dbReference>
<dbReference type="InterPro" id="IPR036568">
    <property type="entry name" value="GGCT-like_sf"/>
</dbReference>
<protein>
    <recommendedName>
        <fullName evidence="1">glutathione-specific gamma-glutamylcyclotransferase</fullName>
        <ecNumber evidence="1">4.3.2.7</ecNumber>
    </recommendedName>
</protein>
<dbReference type="GO" id="GO:0061928">
    <property type="term" value="F:glutathione specific gamma-glutamylcyclotransferase activity"/>
    <property type="evidence" value="ECO:0007669"/>
    <property type="project" value="UniProtKB-EC"/>
</dbReference>
<dbReference type="CDD" id="cd06661">
    <property type="entry name" value="GGCT_like"/>
    <property type="match status" value="1"/>
</dbReference>
<keyword evidence="2" id="KW-0456">Lyase</keyword>
<comment type="caution">
    <text evidence="3">The sequence shown here is derived from an EMBL/GenBank/DDBJ whole genome shotgun (WGS) entry which is preliminary data.</text>
</comment>